<evidence type="ECO:0000256" key="4">
    <source>
        <dbReference type="ARBA" id="ARBA00022574"/>
    </source>
</evidence>
<dbReference type="InterPro" id="IPR015943">
    <property type="entry name" value="WD40/YVTN_repeat-like_dom_sf"/>
</dbReference>
<name>A0A7S0N951_9CHLO</name>
<keyword evidence="4 9" id="KW-0853">WD repeat</keyword>
<dbReference type="FunFam" id="2.130.10.10:FF:000132">
    <property type="entry name" value="DDB1- and CUL4-associated factor 13"/>
    <property type="match status" value="1"/>
</dbReference>
<dbReference type="InterPro" id="IPR051733">
    <property type="entry name" value="WD_repeat_DCAF13/WDSOF1"/>
</dbReference>
<dbReference type="SUPFAM" id="SSF50978">
    <property type="entry name" value="WD40 repeat-like"/>
    <property type="match status" value="1"/>
</dbReference>
<comment type="similarity">
    <text evidence="2">Belongs to the WD repeat DCAF13/WDSOF1 family.</text>
</comment>
<evidence type="ECO:0000256" key="3">
    <source>
        <dbReference type="ARBA" id="ARBA00021762"/>
    </source>
</evidence>
<feature type="region of interest" description="Disordered" evidence="10">
    <location>
        <begin position="419"/>
        <end position="442"/>
    </location>
</feature>
<dbReference type="GO" id="GO:0000462">
    <property type="term" value="P:maturation of SSU-rRNA from tricistronic rRNA transcript (SSU-rRNA, 5.8S rRNA, LSU-rRNA)"/>
    <property type="evidence" value="ECO:0007669"/>
    <property type="project" value="TreeGrafter"/>
</dbReference>
<evidence type="ECO:0000256" key="10">
    <source>
        <dbReference type="SAM" id="MobiDB-lite"/>
    </source>
</evidence>
<accession>A0A7S0N951</accession>
<dbReference type="PRINTS" id="PR00320">
    <property type="entry name" value="GPROTEINBRPT"/>
</dbReference>
<feature type="repeat" description="WD" evidence="9">
    <location>
        <begin position="105"/>
        <end position="140"/>
    </location>
</feature>
<dbReference type="UniPathway" id="UPA00143"/>
<keyword evidence="5" id="KW-0677">Repeat</keyword>
<feature type="repeat" description="WD" evidence="9">
    <location>
        <begin position="330"/>
        <end position="371"/>
    </location>
</feature>
<evidence type="ECO:0000256" key="8">
    <source>
        <dbReference type="ARBA" id="ARBA00032239"/>
    </source>
</evidence>
<dbReference type="EMBL" id="HBFA01012363">
    <property type="protein sequence ID" value="CAD8660599.1"/>
    <property type="molecule type" value="Transcribed_RNA"/>
</dbReference>
<evidence type="ECO:0000256" key="5">
    <source>
        <dbReference type="ARBA" id="ARBA00022737"/>
    </source>
</evidence>
<dbReference type="InterPro" id="IPR036322">
    <property type="entry name" value="WD40_repeat_dom_sf"/>
</dbReference>
<dbReference type="InterPro" id="IPR020472">
    <property type="entry name" value="WD40_PAC1"/>
</dbReference>
<dbReference type="PROSITE" id="PS50294">
    <property type="entry name" value="WD_REPEATS_REGION"/>
    <property type="match status" value="2"/>
</dbReference>
<dbReference type="PANTHER" id="PTHR22851">
    <property type="entry name" value="U3 SMALL NUCLEOLAR RNA U3 SNORNA ASSOCIATED PROTEIN"/>
    <property type="match status" value="1"/>
</dbReference>
<keyword evidence="6" id="KW-0539">Nucleus</keyword>
<evidence type="ECO:0000256" key="9">
    <source>
        <dbReference type="PROSITE-ProRule" id="PRU00221"/>
    </source>
</evidence>
<proteinExistence type="inferred from homology"/>
<evidence type="ECO:0000256" key="2">
    <source>
        <dbReference type="ARBA" id="ARBA00005649"/>
    </source>
</evidence>
<dbReference type="Pfam" id="PF04158">
    <property type="entry name" value="Sof1"/>
    <property type="match status" value="1"/>
</dbReference>
<dbReference type="Gene3D" id="2.130.10.10">
    <property type="entry name" value="YVTN repeat-like/Quinoprotein amine dehydrogenase"/>
    <property type="match status" value="2"/>
</dbReference>
<dbReference type="AlphaFoldDB" id="A0A7S0N951"/>
<keyword evidence="7" id="KW-0687">Ribonucleoprotein</keyword>
<dbReference type="PROSITE" id="PS50082">
    <property type="entry name" value="WD_REPEATS_2"/>
    <property type="match status" value="3"/>
</dbReference>
<sequence>MKIKTISRAEEDYTRERRQDLTKVHRNLDPALHPLANAVEYKRAVNAVKLERVFAKPFVGDLHGHSDGITCMAKSAFRLNCILSGAADGEIRVWDVASRTTLRRLVGHSGAVAGISVATHGDACVSCGSDSTVKLWRLQSHQFGDASAARDGIADQEAAETYEGKSAFRGVDHHYKKDMFVTAGATVEVWDHNRSEAINSFTWGADGVISVRFNPAEPDVFATSGTDRSICLYDLRMGTPMRKLIMQNKSNAISWNPMEAFNFTAANEDCNLYSYDMRKLDIATCVHQDFVSAVMDVDYAPTGREFVAGSYDRTVRIFPHTAGHSREVFHTKRMQRVFCTRFSGDATYVLSGSDDMNVRVWKAHASQQLGTMLPREKRKQTYQKALVQRYHHVNEIKRIERHRHLPKPIVKAAKMRRIATDSEKKKHKQRLAHAKEGAIKNVPARKAKIVNQLE</sequence>
<reference evidence="12" key="1">
    <citation type="submission" date="2021-01" db="EMBL/GenBank/DDBJ databases">
        <authorList>
            <person name="Corre E."/>
            <person name="Pelletier E."/>
            <person name="Niang G."/>
            <person name="Scheremetjew M."/>
            <person name="Finn R."/>
            <person name="Kale V."/>
            <person name="Holt S."/>
            <person name="Cochrane G."/>
            <person name="Meng A."/>
            <person name="Brown T."/>
            <person name="Cohen L."/>
        </authorList>
    </citation>
    <scope>NUCLEOTIDE SEQUENCE</scope>
    <source>
        <strain evidence="12">CCMP722</strain>
    </source>
</reference>
<comment type="subcellular location">
    <subcellularLocation>
        <location evidence="1">Nucleus</location>
        <location evidence="1">Nucleolus</location>
    </subcellularLocation>
</comment>
<evidence type="ECO:0000259" key="11">
    <source>
        <dbReference type="Pfam" id="PF04158"/>
    </source>
</evidence>
<dbReference type="Pfam" id="PF00400">
    <property type="entry name" value="WD40"/>
    <property type="match status" value="4"/>
</dbReference>
<dbReference type="InterPro" id="IPR007287">
    <property type="entry name" value="Sof1"/>
</dbReference>
<protein>
    <recommendedName>
        <fullName evidence="3">DDB1- and CUL4-associated factor 13</fullName>
    </recommendedName>
    <alternativeName>
        <fullName evidence="8">WD repeat and SOF domain-containing protein 1</fullName>
    </alternativeName>
</protein>
<organism evidence="12">
    <name type="scientific">Pyramimonas obovata</name>
    <dbReference type="NCBI Taxonomy" id="1411642"/>
    <lineage>
        <taxon>Eukaryota</taxon>
        <taxon>Viridiplantae</taxon>
        <taxon>Chlorophyta</taxon>
        <taxon>Pyramimonadophyceae</taxon>
        <taxon>Pyramimonadales</taxon>
        <taxon>Pyramimonadaceae</taxon>
        <taxon>Pyramimonas</taxon>
        <taxon>Pyramimonas incertae sedis</taxon>
    </lineage>
</organism>
<evidence type="ECO:0000256" key="6">
    <source>
        <dbReference type="ARBA" id="ARBA00023242"/>
    </source>
</evidence>
<feature type="repeat" description="WD" evidence="9">
    <location>
        <begin position="62"/>
        <end position="104"/>
    </location>
</feature>
<dbReference type="InterPro" id="IPR001680">
    <property type="entry name" value="WD40_rpt"/>
</dbReference>
<evidence type="ECO:0000256" key="1">
    <source>
        <dbReference type="ARBA" id="ARBA00004604"/>
    </source>
</evidence>
<dbReference type="GO" id="GO:0032040">
    <property type="term" value="C:small-subunit processome"/>
    <property type="evidence" value="ECO:0007669"/>
    <property type="project" value="TreeGrafter"/>
</dbReference>
<dbReference type="CDD" id="cd00200">
    <property type="entry name" value="WD40"/>
    <property type="match status" value="1"/>
</dbReference>
<dbReference type="InterPro" id="IPR019775">
    <property type="entry name" value="WD40_repeat_CS"/>
</dbReference>
<evidence type="ECO:0000256" key="7">
    <source>
        <dbReference type="ARBA" id="ARBA00023274"/>
    </source>
</evidence>
<dbReference type="SMART" id="SM00320">
    <property type="entry name" value="WD40"/>
    <property type="match status" value="6"/>
</dbReference>
<dbReference type="GO" id="GO:0016567">
    <property type="term" value="P:protein ubiquitination"/>
    <property type="evidence" value="ECO:0007669"/>
    <property type="project" value="UniProtKB-UniPathway"/>
</dbReference>
<dbReference type="PROSITE" id="PS00678">
    <property type="entry name" value="WD_REPEATS_1"/>
    <property type="match status" value="1"/>
</dbReference>
<gene>
    <name evidence="12" type="ORF">POBO1169_LOCUS6454</name>
</gene>
<dbReference type="PANTHER" id="PTHR22851:SF0">
    <property type="entry name" value="DDB1- AND CUL4-ASSOCIATED FACTOR 13"/>
    <property type="match status" value="1"/>
</dbReference>
<evidence type="ECO:0000313" key="12">
    <source>
        <dbReference type="EMBL" id="CAD8660599.1"/>
    </source>
</evidence>
<feature type="domain" description="Sof1-like protein" evidence="11">
    <location>
        <begin position="363"/>
        <end position="449"/>
    </location>
</feature>